<keyword evidence="1" id="KW-0732">Signal</keyword>
<dbReference type="Proteomes" id="UP000694429">
    <property type="component" value="Chromosome 26"/>
</dbReference>
<organism evidence="2 3">
    <name type="scientific">Canis lupus familiaris</name>
    <name type="common">Dog</name>
    <name type="synonym">Canis familiaris</name>
    <dbReference type="NCBI Taxonomy" id="9615"/>
    <lineage>
        <taxon>Eukaryota</taxon>
        <taxon>Metazoa</taxon>
        <taxon>Chordata</taxon>
        <taxon>Craniata</taxon>
        <taxon>Vertebrata</taxon>
        <taxon>Euteleostomi</taxon>
        <taxon>Mammalia</taxon>
        <taxon>Eutheria</taxon>
        <taxon>Laurasiatheria</taxon>
        <taxon>Carnivora</taxon>
        <taxon>Caniformia</taxon>
        <taxon>Canidae</taxon>
        <taxon>Canis</taxon>
    </lineage>
</organism>
<evidence type="ECO:0000256" key="1">
    <source>
        <dbReference type="SAM" id="SignalP"/>
    </source>
</evidence>
<dbReference type="Gene3D" id="2.60.40.10">
    <property type="entry name" value="Immunoglobulins"/>
    <property type="match status" value="1"/>
</dbReference>
<evidence type="ECO:0008006" key="4">
    <source>
        <dbReference type="Google" id="ProtNLM"/>
    </source>
</evidence>
<dbReference type="SUPFAM" id="SSF48726">
    <property type="entry name" value="Immunoglobulin"/>
    <property type="match status" value="1"/>
</dbReference>
<feature type="signal peptide" evidence="1">
    <location>
        <begin position="1"/>
        <end position="16"/>
    </location>
</feature>
<feature type="chain" id="PRO_5034289815" description="Ig-like domain-containing protein" evidence="1">
    <location>
        <begin position="17"/>
        <end position="148"/>
    </location>
</feature>
<name>A0A8C0P233_CANLF</name>
<reference evidence="2" key="1">
    <citation type="submission" date="2019-03" db="EMBL/GenBank/DDBJ databases">
        <authorList>
            <person name="Warren W.C."/>
            <person name="Johnson G.S."/>
        </authorList>
    </citation>
    <scope>NUCLEOTIDE SEQUENCE [LARGE SCALE GENOMIC DNA]</scope>
    <source>
        <strain evidence="2">Basenji</strain>
    </source>
</reference>
<sequence length="148" mass="15271">MAWMVLLLGLLAYGSGADSQTVVSQESSVSVSPGGTVTLTCSLSSGSVTTSRYSSWTSRPKAGLLACLSMTQAAVPLRSLIASLDPSPGTKLPSPSQEPSLRTRLTTTVVCMMSVGGVTITHSISGKEEAKQKTLGPCLQPSSSRSFC</sequence>
<dbReference type="InterPro" id="IPR036179">
    <property type="entry name" value="Ig-like_dom_sf"/>
</dbReference>
<proteinExistence type="predicted"/>
<dbReference type="InterPro" id="IPR013783">
    <property type="entry name" value="Ig-like_fold"/>
</dbReference>
<accession>A0A8C0P233</accession>
<evidence type="ECO:0000313" key="3">
    <source>
        <dbReference type="Proteomes" id="UP000694429"/>
    </source>
</evidence>
<dbReference type="AlphaFoldDB" id="A0A8C0P233"/>
<dbReference type="Ensembl" id="ENSCAFT00030038593.1">
    <property type="protein sequence ID" value="ENSCAFP00030033670.1"/>
    <property type="gene ID" value="ENSCAFG00030021024.1"/>
</dbReference>
<protein>
    <recommendedName>
        <fullName evidence="4">Ig-like domain-containing protein</fullName>
    </recommendedName>
</protein>
<reference evidence="2" key="2">
    <citation type="submission" date="2025-08" db="UniProtKB">
        <authorList>
            <consortium name="Ensembl"/>
        </authorList>
    </citation>
    <scope>IDENTIFICATION</scope>
</reference>
<evidence type="ECO:0000313" key="2">
    <source>
        <dbReference type="Ensembl" id="ENSCAFP00030033670.1"/>
    </source>
</evidence>